<proteinExistence type="predicted"/>
<keyword evidence="1" id="KW-0812">Transmembrane</keyword>
<dbReference type="STRING" id="1798664.A3C93_03285"/>
<gene>
    <name evidence="2" type="ORF">A3C93_03285</name>
</gene>
<evidence type="ECO:0000313" key="3">
    <source>
        <dbReference type="Proteomes" id="UP000178636"/>
    </source>
</evidence>
<name>A0A1G2DJ16_9BACT</name>
<dbReference type="EMBL" id="MHLO01000013">
    <property type="protein sequence ID" value="OGZ12860.1"/>
    <property type="molecule type" value="Genomic_DNA"/>
</dbReference>
<reference evidence="2 3" key="1">
    <citation type="journal article" date="2016" name="Nat. Commun.">
        <title>Thousands of microbial genomes shed light on interconnected biogeochemical processes in an aquifer system.</title>
        <authorList>
            <person name="Anantharaman K."/>
            <person name="Brown C.T."/>
            <person name="Hug L.A."/>
            <person name="Sharon I."/>
            <person name="Castelle C.J."/>
            <person name="Probst A.J."/>
            <person name="Thomas B.C."/>
            <person name="Singh A."/>
            <person name="Wilkins M.J."/>
            <person name="Karaoz U."/>
            <person name="Brodie E.L."/>
            <person name="Williams K.H."/>
            <person name="Hubbard S.S."/>
            <person name="Banfield J.F."/>
        </authorList>
    </citation>
    <scope>NUCLEOTIDE SEQUENCE [LARGE SCALE GENOMIC DNA]</scope>
</reference>
<comment type="caution">
    <text evidence="2">The sequence shown here is derived from an EMBL/GenBank/DDBJ whole genome shotgun (WGS) entry which is preliminary data.</text>
</comment>
<dbReference type="Proteomes" id="UP000178636">
    <property type="component" value="Unassembled WGS sequence"/>
</dbReference>
<organism evidence="2 3">
    <name type="scientific">Candidatus Lloydbacteria bacterium RIFCSPHIGHO2_02_FULL_54_17</name>
    <dbReference type="NCBI Taxonomy" id="1798664"/>
    <lineage>
        <taxon>Bacteria</taxon>
        <taxon>Candidatus Lloydiibacteriota</taxon>
    </lineage>
</organism>
<evidence type="ECO:0000256" key="1">
    <source>
        <dbReference type="SAM" id="Phobius"/>
    </source>
</evidence>
<feature type="transmembrane region" description="Helical" evidence="1">
    <location>
        <begin position="12"/>
        <end position="39"/>
    </location>
</feature>
<protein>
    <submittedName>
        <fullName evidence="2">Uncharacterized protein</fullName>
    </submittedName>
</protein>
<keyword evidence="1" id="KW-1133">Transmembrane helix</keyword>
<evidence type="ECO:0000313" key="2">
    <source>
        <dbReference type="EMBL" id="OGZ12860.1"/>
    </source>
</evidence>
<accession>A0A1G2DJ16</accession>
<dbReference type="AlphaFoldDB" id="A0A1G2DJ16"/>
<keyword evidence="1" id="KW-0472">Membrane</keyword>
<sequence>MKRSFGSTIGSAITLYAGGIAVALFAAILFSAGLGLAYAGTPTLTFVTSHTELYVALEAAEKGTIGSVAISEKYMQEGTSRVQKNQVRGLIATVFKLGNRAVYMYGVPLDRSLAEELLDMRAPAECGAPIFLGKLIDGKNRAEPITLCGMGGDTDEATLRSRLRINIERELGRVTP</sequence>